<dbReference type="FunFam" id="1.20.1250.20:FF:000013">
    <property type="entry name" value="MFS general substrate transporter"/>
    <property type="match status" value="1"/>
</dbReference>
<keyword evidence="5 7" id="KW-0472">Membrane</keyword>
<evidence type="ECO:0000256" key="2">
    <source>
        <dbReference type="ARBA" id="ARBA00022448"/>
    </source>
</evidence>
<reference evidence="9 10" key="1">
    <citation type="submission" date="2019-07" db="EMBL/GenBank/DDBJ databases">
        <title>The First High-Quality Draft Genome Sequence of the Causal Agent of the Current Panama Disease Epidemic.</title>
        <authorList>
            <person name="Warmington R.J."/>
            <person name="Kay W."/>
            <person name="Jeffries A."/>
            <person name="Bebber D."/>
            <person name="Moore K."/>
            <person name="Studholme D.J."/>
        </authorList>
    </citation>
    <scope>NUCLEOTIDE SEQUENCE [LARGE SCALE GENOMIC DNA]</scope>
    <source>
        <strain evidence="9 10">TR4</strain>
    </source>
</reference>
<evidence type="ECO:0000256" key="5">
    <source>
        <dbReference type="ARBA" id="ARBA00023136"/>
    </source>
</evidence>
<accession>A0A5C6T4H1</accession>
<feature type="transmembrane region" description="Helical" evidence="7">
    <location>
        <begin position="112"/>
        <end position="130"/>
    </location>
</feature>
<feature type="transmembrane region" description="Helical" evidence="7">
    <location>
        <begin position="366"/>
        <end position="388"/>
    </location>
</feature>
<feature type="transmembrane region" description="Helical" evidence="7">
    <location>
        <begin position="340"/>
        <end position="360"/>
    </location>
</feature>
<evidence type="ECO:0000256" key="1">
    <source>
        <dbReference type="ARBA" id="ARBA00004141"/>
    </source>
</evidence>
<dbReference type="GO" id="GO:0016020">
    <property type="term" value="C:membrane"/>
    <property type="evidence" value="ECO:0007669"/>
    <property type="project" value="UniProtKB-SubCell"/>
</dbReference>
<comment type="subcellular location">
    <subcellularLocation>
        <location evidence="1">Membrane</location>
        <topology evidence="1">Multi-pass membrane protein</topology>
    </subcellularLocation>
</comment>
<organism evidence="9 10">
    <name type="scientific">Fusarium oxysporum f. sp. cubense</name>
    <dbReference type="NCBI Taxonomy" id="61366"/>
    <lineage>
        <taxon>Eukaryota</taxon>
        <taxon>Fungi</taxon>
        <taxon>Dikarya</taxon>
        <taxon>Ascomycota</taxon>
        <taxon>Pezizomycotina</taxon>
        <taxon>Sordariomycetes</taxon>
        <taxon>Hypocreomycetidae</taxon>
        <taxon>Hypocreales</taxon>
        <taxon>Nectriaceae</taxon>
        <taxon>Fusarium</taxon>
        <taxon>Fusarium oxysporum species complex</taxon>
    </lineage>
</organism>
<name>A0A5C6T4H1_FUSOC</name>
<dbReference type="Proteomes" id="UP000321331">
    <property type="component" value="Unassembled WGS sequence"/>
</dbReference>
<keyword evidence="3 7" id="KW-0812">Transmembrane</keyword>
<evidence type="ECO:0000259" key="8">
    <source>
        <dbReference type="PROSITE" id="PS50850"/>
    </source>
</evidence>
<dbReference type="SUPFAM" id="SSF103473">
    <property type="entry name" value="MFS general substrate transporter"/>
    <property type="match status" value="1"/>
</dbReference>
<feature type="transmembrane region" description="Helical" evidence="7">
    <location>
        <begin position="142"/>
        <end position="161"/>
    </location>
</feature>
<sequence length="489" mass="52946">MSAPEKQQPCLHLENNTEAPKAITETALPFSPADEKRLVRKLDRTILPWIMLLYLLSYIDRSNMGNARNIGLEEDIGLSSVQYQIASASFYIGTVVFGTIGALMLKVVKPSTWLGICAVGWGAVSTLQAACVNPGGLIAVRFFLGVFEASFAPGCALYLSFWYLKSELSLRIAAYAGMSALSGVISGVVAYSMGLAKNMAVTSWQGLFLVEGLPTIAVGAATFWMLPGRPESGKSFWFTDEEHQIILNRRSRFTRNADEGISKAQASGRAFLDYRLYLFCVMYSGLSLSLAVAAVFLPTIVKDLGYHSVQANLMTAPIYAVAYVTLLVTATLSDRFRARGIPISIGGLIAGTGYICLGLLKDDLARYVTCFLAVTGTYMAFPIVLTWITSTFAGDTKAGVGLGIVIAVTHAVGVAASNIYPKTDAPYYLMGNAVSSSLVFLTALSAVIMSVMLYRENRHRDRRFGRPEAGVPIDMGGDADKAQDYRYEI</sequence>
<protein>
    <recommendedName>
        <fullName evidence="8">Major facilitator superfamily (MFS) profile domain-containing protein</fullName>
    </recommendedName>
</protein>
<dbReference type="InterPro" id="IPR011701">
    <property type="entry name" value="MFS"/>
</dbReference>
<gene>
    <name evidence="9" type="ORF">FocTR4_00002279</name>
</gene>
<feature type="transmembrane region" description="Helical" evidence="7">
    <location>
        <begin position="276"/>
        <end position="301"/>
    </location>
</feature>
<feature type="transmembrane region" description="Helical" evidence="7">
    <location>
        <begin position="83"/>
        <end position="105"/>
    </location>
</feature>
<dbReference type="InterPro" id="IPR020846">
    <property type="entry name" value="MFS_dom"/>
</dbReference>
<dbReference type="Pfam" id="PF07690">
    <property type="entry name" value="MFS_1"/>
    <property type="match status" value="1"/>
</dbReference>
<evidence type="ECO:0000313" key="9">
    <source>
        <dbReference type="EMBL" id="TXC04601.1"/>
    </source>
</evidence>
<feature type="transmembrane region" description="Helical" evidence="7">
    <location>
        <begin position="433"/>
        <end position="454"/>
    </location>
</feature>
<keyword evidence="6" id="KW-0325">Glycoprotein</keyword>
<evidence type="ECO:0000313" key="10">
    <source>
        <dbReference type="Proteomes" id="UP000321331"/>
    </source>
</evidence>
<dbReference type="PANTHER" id="PTHR43791:SF36">
    <property type="entry name" value="TRANSPORTER, PUTATIVE (AFU_ORTHOLOGUE AFUA_6G08340)-RELATED"/>
    <property type="match status" value="1"/>
</dbReference>
<dbReference type="InterPro" id="IPR036259">
    <property type="entry name" value="MFS_trans_sf"/>
</dbReference>
<dbReference type="FunFam" id="1.20.1250.20:FF:000018">
    <property type="entry name" value="MFS transporter permease"/>
    <property type="match status" value="1"/>
</dbReference>
<proteinExistence type="predicted"/>
<feature type="transmembrane region" description="Helical" evidence="7">
    <location>
        <begin position="400"/>
        <end position="421"/>
    </location>
</feature>
<evidence type="ECO:0000256" key="3">
    <source>
        <dbReference type="ARBA" id="ARBA00022692"/>
    </source>
</evidence>
<dbReference type="PROSITE" id="PS50850">
    <property type="entry name" value="MFS"/>
    <property type="match status" value="1"/>
</dbReference>
<dbReference type="GO" id="GO:0022857">
    <property type="term" value="F:transmembrane transporter activity"/>
    <property type="evidence" value="ECO:0007669"/>
    <property type="project" value="InterPro"/>
</dbReference>
<feature type="transmembrane region" description="Helical" evidence="7">
    <location>
        <begin position="173"/>
        <end position="194"/>
    </location>
</feature>
<feature type="transmembrane region" description="Helical" evidence="7">
    <location>
        <begin position="313"/>
        <end position="333"/>
    </location>
</feature>
<dbReference type="PANTHER" id="PTHR43791">
    <property type="entry name" value="PERMEASE-RELATED"/>
    <property type="match status" value="1"/>
</dbReference>
<evidence type="ECO:0000256" key="4">
    <source>
        <dbReference type="ARBA" id="ARBA00022989"/>
    </source>
</evidence>
<keyword evidence="4 7" id="KW-1133">Transmembrane helix</keyword>
<comment type="caution">
    <text evidence="9">The sequence shown here is derived from an EMBL/GenBank/DDBJ whole genome shotgun (WGS) entry which is preliminary data.</text>
</comment>
<evidence type="ECO:0000256" key="7">
    <source>
        <dbReference type="SAM" id="Phobius"/>
    </source>
</evidence>
<dbReference type="EMBL" id="VMNF01000007">
    <property type="protein sequence ID" value="TXC04601.1"/>
    <property type="molecule type" value="Genomic_DNA"/>
</dbReference>
<feature type="transmembrane region" description="Helical" evidence="7">
    <location>
        <begin position="206"/>
        <end position="226"/>
    </location>
</feature>
<dbReference type="Gene3D" id="1.20.1250.20">
    <property type="entry name" value="MFS general substrate transporter like domains"/>
    <property type="match status" value="2"/>
</dbReference>
<feature type="domain" description="Major facilitator superfamily (MFS) profile" evidence="8">
    <location>
        <begin position="46"/>
        <end position="458"/>
    </location>
</feature>
<dbReference type="AlphaFoldDB" id="A0A5C6T4H1"/>
<evidence type="ECO:0000256" key="6">
    <source>
        <dbReference type="ARBA" id="ARBA00023180"/>
    </source>
</evidence>
<keyword evidence="2" id="KW-0813">Transport</keyword>